<name>A0ABP3NUB0_9ACTN</name>
<reference evidence="3" key="1">
    <citation type="journal article" date="2019" name="Int. J. Syst. Evol. Microbiol.">
        <title>The Global Catalogue of Microorganisms (GCM) 10K type strain sequencing project: providing services to taxonomists for standard genome sequencing and annotation.</title>
        <authorList>
            <consortium name="The Broad Institute Genomics Platform"/>
            <consortium name="The Broad Institute Genome Sequencing Center for Infectious Disease"/>
            <person name="Wu L."/>
            <person name="Ma J."/>
        </authorList>
    </citation>
    <scope>NUCLEOTIDE SEQUENCE [LARGE SCALE GENOMIC DNA]</scope>
    <source>
        <strain evidence="3">JCM 5052</strain>
    </source>
</reference>
<proteinExistence type="predicted"/>
<feature type="region of interest" description="Disordered" evidence="1">
    <location>
        <begin position="71"/>
        <end position="102"/>
    </location>
</feature>
<accession>A0ABP3NUB0</accession>
<evidence type="ECO:0000256" key="1">
    <source>
        <dbReference type="SAM" id="MobiDB-lite"/>
    </source>
</evidence>
<comment type="caution">
    <text evidence="2">The sequence shown here is derived from an EMBL/GenBank/DDBJ whole genome shotgun (WGS) entry which is preliminary data.</text>
</comment>
<organism evidence="2 3">
    <name type="scientific">Streptomyces mordarskii</name>
    <dbReference type="NCBI Taxonomy" id="1226758"/>
    <lineage>
        <taxon>Bacteria</taxon>
        <taxon>Bacillati</taxon>
        <taxon>Actinomycetota</taxon>
        <taxon>Actinomycetes</taxon>
        <taxon>Kitasatosporales</taxon>
        <taxon>Streptomycetaceae</taxon>
        <taxon>Streptomyces</taxon>
    </lineage>
</organism>
<gene>
    <name evidence="2" type="ORF">GCM10010390_62000</name>
</gene>
<feature type="region of interest" description="Disordered" evidence="1">
    <location>
        <begin position="1"/>
        <end position="52"/>
    </location>
</feature>
<sequence>MTAKEAAPTVVSVNAPPGAKTTVTSVDLGSIPETPRRRGVGNVPSSTLISGGARTASERLVRGPRLLPFPEQPAAHFSTSGAADAPVRRLPPVPTRGRGMTA</sequence>
<evidence type="ECO:0000313" key="3">
    <source>
        <dbReference type="Proteomes" id="UP001501576"/>
    </source>
</evidence>
<evidence type="ECO:0000313" key="2">
    <source>
        <dbReference type="EMBL" id="GAA0551331.1"/>
    </source>
</evidence>
<dbReference type="Proteomes" id="UP001501576">
    <property type="component" value="Unassembled WGS sequence"/>
</dbReference>
<dbReference type="EMBL" id="BAAABZ010000059">
    <property type="protein sequence ID" value="GAA0551331.1"/>
    <property type="molecule type" value="Genomic_DNA"/>
</dbReference>
<protein>
    <submittedName>
        <fullName evidence="2">Uncharacterized protein</fullName>
    </submittedName>
</protein>
<keyword evidence="3" id="KW-1185">Reference proteome</keyword>